<protein>
    <submittedName>
        <fullName evidence="1">Uncharacterized protein</fullName>
    </submittedName>
</protein>
<comment type="caution">
    <text evidence="1">The sequence shown here is derived from an EMBL/GenBank/DDBJ whole genome shotgun (WGS) entry which is preliminary data.</text>
</comment>
<organism evidence="1 2">
    <name type="scientific">Lentzea atacamensis</name>
    <dbReference type="NCBI Taxonomy" id="531938"/>
    <lineage>
        <taxon>Bacteria</taxon>
        <taxon>Bacillati</taxon>
        <taxon>Actinomycetota</taxon>
        <taxon>Actinomycetes</taxon>
        <taxon>Pseudonocardiales</taxon>
        <taxon>Pseudonocardiaceae</taxon>
        <taxon>Lentzea</taxon>
    </lineage>
</organism>
<evidence type="ECO:0000313" key="2">
    <source>
        <dbReference type="Proteomes" id="UP000248714"/>
    </source>
</evidence>
<proteinExistence type="predicted"/>
<evidence type="ECO:0000313" key="1">
    <source>
        <dbReference type="EMBL" id="RAS64788.1"/>
    </source>
</evidence>
<dbReference type="EMBL" id="QLTT01000005">
    <property type="protein sequence ID" value="RAS64788.1"/>
    <property type="molecule type" value="Genomic_DNA"/>
</dbReference>
<dbReference type="Gene3D" id="3.40.50.12580">
    <property type="match status" value="1"/>
</dbReference>
<dbReference type="Proteomes" id="UP000248714">
    <property type="component" value="Unassembled WGS sequence"/>
</dbReference>
<keyword evidence="2" id="KW-1185">Reference proteome</keyword>
<reference evidence="1 2" key="1">
    <citation type="submission" date="2018-06" db="EMBL/GenBank/DDBJ databases">
        <title>Genomic Encyclopedia of Type Strains, Phase IV (KMG-IV): sequencing the most valuable type-strain genomes for metagenomic binning, comparative biology and taxonomic classification.</title>
        <authorList>
            <person name="Goeker M."/>
        </authorList>
    </citation>
    <scope>NUCLEOTIDE SEQUENCE [LARGE SCALE GENOMIC DNA]</scope>
    <source>
        <strain evidence="1 2">DSM 45479</strain>
    </source>
</reference>
<sequence>MSPEWLMHEGRVIATSLVLSHPEQLARLRLSCPQAAEVAVVTGDPAFDRMLASIPLRDLYRDALGIRGTQRLVLVSSTWGPASLYGRQPNLVQRLRAALPLDDYQVAVALHPNTWSAHSPWQIRRWLEACTRSGVIVFPADEGWRAGLVAADLVIGDHGSVTFYGASLGRPVLLAECPNDIVDPTSAIGKFLDVAPLLHRTDPLRLQVENALASGLSSELQEIAELTTVTPLKSHFLLRTEFYRLLNLAEPGAPAEASALPIPAVTAGNAATQSVQVTLNHEDGALRATVVRLPAELLLRGRPSNTNTHLAVSTNEPSETALQLADVIVHEEPGDTMTWIARTLASLPGAAVSTRPSIDGSWIIGTRDGHRVQLDCSGVSGFVLASTALAWVAAGNPLCSLPEHIDLLLGGARYEITATITVCP</sequence>
<name>A0ABX9E618_9PSEU</name>
<accession>A0ABX9E618</accession>
<gene>
    <name evidence="1" type="ORF">C8D87_105281</name>
</gene>
<dbReference type="SUPFAM" id="SSF53756">
    <property type="entry name" value="UDP-Glycosyltransferase/glycogen phosphorylase"/>
    <property type="match status" value="1"/>
</dbReference>
<dbReference type="InterPro" id="IPR043148">
    <property type="entry name" value="TagF_C"/>
</dbReference>